<feature type="compositionally biased region" description="Low complexity" evidence="1">
    <location>
        <begin position="217"/>
        <end position="227"/>
    </location>
</feature>
<proteinExistence type="predicted"/>
<organism evidence="2">
    <name type="scientific">Chromera velia CCMP2878</name>
    <dbReference type="NCBI Taxonomy" id="1169474"/>
    <lineage>
        <taxon>Eukaryota</taxon>
        <taxon>Sar</taxon>
        <taxon>Alveolata</taxon>
        <taxon>Colpodellida</taxon>
        <taxon>Chromeraceae</taxon>
        <taxon>Chromera</taxon>
    </lineage>
</organism>
<feature type="region of interest" description="Disordered" evidence="1">
    <location>
        <begin position="1"/>
        <end position="62"/>
    </location>
</feature>
<reference evidence="2" key="1">
    <citation type="submission" date="2014-11" db="EMBL/GenBank/DDBJ databases">
        <authorList>
            <person name="Otto D Thomas"/>
            <person name="Naeem Raeece"/>
        </authorList>
    </citation>
    <scope>NUCLEOTIDE SEQUENCE</scope>
</reference>
<dbReference type="VEuPathDB" id="CryptoDB:Cvel_20996"/>
<name>A0A0G4GBC6_9ALVE</name>
<sequence>MSTAFAPTRVRAYSESVPPLYRPPERPQPRPLAAPPEGGTLPDFDLPPPSFEESGLAMPRGGQSGMPFGVYAASAPSGGFHAPASLAVQGGGGRLDITGAPGPPLALDEDMGDEEEQCQFEMEMEVGDALQAEAAGAGVAPTGEGLGGATAPFGQMIANPYRDSVFSGVEDVPGQPSSFQAHSLSSRPALLEAGSEGAAGFFCGSPLLDSCLREMRGTGSSGSSRISVGGGVGAGQEQLAPAP</sequence>
<protein>
    <submittedName>
        <fullName evidence="2">Uncharacterized protein</fullName>
    </submittedName>
</protein>
<evidence type="ECO:0000256" key="1">
    <source>
        <dbReference type="SAM" id="MobiDB-lite"/>
    </source>
</evidence>
<gene>
    <name evidence="2" type="ORF">Cvel_20996</name>
</gene>
<dbReference type="EMBL" id="CDMZ01001030">
    <property type="protein sequence ID" value="CEM25971.1"/>
    <property type="molecule type" value="Genomic_DNA"/>
</dbReference>
<accession>A0A0G4GBC6</accession>
<evidence type="ECO:0000313" key="2">
    <source>
        <dbReference type="EMBL" id="CEM25971.1"/>
    </source>
</evidence>
<dbReference type="AlphaFoldDB" id="A0A0G4GBC6"/>
<feature type="region of interest" description="Disordered" evidence="1">
    <location>
        <begin position="215"/>
        <end position="243"/>
    </location>
</feature>